<keyword evidence="2" id="KW-0378">Hydrolase</keyword>
<dbReference type="SUPFAM" id="SSF56420">
    <property type="entry name" value="Peptide deformylase"/>
    <property type="match status" value="1"/>
</dbReference>
<dbReference type="PIRSF" id="PIRSF004749">
    <property type="entry name" value="Pep_def"/>
    <property type="match status" value="1"/>
</dbReference>
<proteinExistence type="inferred from homology"/>
<dbReference type="Gene3D" id="3.90.45.10">
    <property type="entry name" value="Peptide deformylase"/>
    <property type="match status" value="1"/>
</dbReference>
<dbReference type="NCBIfam" id="TIGR00079">
    <property type="entry name" value="pept_deformyl"/>
    <property type="match status" value="1"/>
</dbReference>
<evidence type="ECO:0000313" key="2">
    <source>
        <dbReference type="EMBL" id="SFV66400.1"/>
    </source>
</evidence>
<dbReference type="EMBL" id="FPHM01000099">
    <property type="protein sequence ID" value="SFV66400.1"/>
    <property type="molecule type" value="Genomic_DNA"/>
</dbReference>
<dbReference type="HAMAP" id="MF_00163">
    <property type="entry name" value="Pep_deformylase"/>
    <property type="match status" value="1"/>
</dbReference>
<dbReference type="InterPro" id="IPR036821">
    <property type="entry name" value="Peptide_deformylase_sf"/>
</dbReference>
<dbReference type="NCBIfam" id="NF001159">
    <property type="entry name" value="PRK00150.1-3"/>
    <property type="match status" value="1"/>
</dbReference>
<dbReference type="InterPro" id="IPR023635">
    <property type="entry name" value="Peptide_deformylase"/>
</dbReference>
<dbReference type="EC" id="3.5.1.88" evidence="2"/>
<dbReference type="PANTHER" id="PTHR10458">
    <property type="entry name" value="PEPTIDE DEFORMYLASE"/>
    <property type="match status" value="1"/>
</dbReference>
<dbReference type="AlphaFoldDB" id="A0A1W1CKH3"/>
<name>A0A1W1CKH3_9ZZZZ</name>
<gene>
    <name evidence="2" type="ORF">MNB_SV-13-1115</name>
</gene>
<comment type="similarity">
    <text evidence="1">Belongs to the polypeptide deformylase family.</text>
</comment>
<evidence type="ECO:0000256" key="1">
    <source>
        <dbReference type="ARBA" id="ARBA00010759"/>
    </source>
</evidence>
<dbReference type="PRINTS" id="PR01576">
    <property type="entry name" value="PDEFORMYLASE"/>
</dbReference>
<reference evidence="2" key="1">
    <citation type="submission" date="2016-10" db="EMBL/GenBank/DDBJ databases">
        <authorList>
            <person name="de Groot N.N."/>
        </authorList>
    </citation>
    <scope>NUCLEOTIDE SEQUENCE</scope>
</reference>
<protein>
    <submittedName>
        <fullName evidence="2">Peptide deformylase</fullName>
        <ecNumber evidence="2">3.5.1.88</ecNumber>
    </submittedName>
</protein>
<dbReference type="PANTHER" id="PTHR10458:SF22">
    <property type="entry name" value="PEPTIDE DEFORMYLASE"/>
    <property type="match status" value="1"/>
</dbReference>
<dbReference type="GO" id="GO:0042586">
    <property type="term" value="F:peptide deformylase activity"/>
    <property type="evidence" value="ECO:0007669"/>
    <property type="project" value="UniProtKB-EC"/>
</dbReference>
<dbReference type="CDD" id="cd00487">
    <property type="entry name" value="Pep_deformylase"/>
    <property type="match status" value="1"/>
</dbReference>
<accession>A0A1W1CKH3</accession>
<sequence length="181" mass="20874">MIREILVYPDKRLKLISKEVTAFDGALHDLLDDMYDTMIASNGVGLASIQIGVDSRVLIINIPLEDQDGENYAEERDSNDQPKDNTLEMINPVIIESHGEEKFQEGCLSIPGVYEDVERAKAVKVEYFDRFGEKQSLENDAFLAVAIQHEIDHLDGKVFIEKLSYIRRKKFEKEWKRRDKI</sequence>
<organism evidence="2">
    <name type="scientific">hydrothermal vent metagenome</name>
    <dbReference type="NCBI Taxonomy" id="652676"/>
    <lineage>
        <taxon>unclassified sequences</taxon>
        <taxon>metagenomes</taxon>
        <taxon>ecological metagenomes</taxon>
    </lineage>
</organism>
<dbReference type="Pfam" id="PF01327">
    <property type="entry name" value="Pep_deformylase"/>
    <property type="match status" value="1"/>
</dbReference>